<comment type="similarity">
    <text evidence="5">Belongs to the bacterial ribosomal protein bL25 family. CTC subfamily.</text>
</comment>
<feature type="domain" description="Large ribosomal subunit protein bL25 L25" evidence="6">
    <location>
        <begin position="7"/>
        <end position="92"/>
    </location>
</feature>
<keyword evidence="2 5" id="KW-0694">RNA-binding</keyword>
<evidence type="ECO:0000256" key="2">
    <source>
        <dbReference type="ARBA" id="ARBA00022884"/>
    </source>
</evidence>
<feature type="domain" description="Large ribosomal subunit protein bL25 beta" evidence="7">
    <location>
        <begin position="101"/>
        <end position="183"/>
    </location>
</feature>
<evidence type="ECO:0000259" key="7">
    <source>
        <dbReference type="Pfam" id="PF14693"/>
    </source>
</evidence>
<dbReference type="InterPro" id="IPR029751">
    <property type="entry name" value="Ribosomal_L25_dom"/>
</dbReference>
<comment type="function">
    <text evidence="5">This is one of the proteins that binds to the 5S RNA in the ribosome where it forms part of the central protuberance.</text>
</comment>
<keyword evidence="1 5" id="KW-0699">rRNA-binding</keyword>
<dbReference type="Pfam" id="PF01386">
    <property type="entry name" value="Ribosomal_L25p"/>
    <property type="match status" value="1"/>
</dbReference>
<dbReference type="EMBL" id="CP064936">
    <property type="protein sequence ID" value="QQA01876.1"/>
    <property type="molecule type" value="Genomic_DNA"/>
</dbReference>
<dbReference type="Gene3D" id="2.40.240.10">
    <property type="entry name" value="Ribosomal Protein L25, Chain P"/>
    <property type="match status" value="1"/>
</dbReference>
<dbReference type="GO" id="GO:0008097">
    <property type="term" value="F:5S rRNA binding"/>
    <property type="evidence" value="ECO:0007669"/>
    <property type="project" value="InterPro"/>
</dbReference>
<dbReference type="CDD" id="cd00495">
    <property type="entry name" value="Ribosomal_L25_TL5_CTC"/>
    <property type="match status" value="1"/>
</dbReference>
<dbReference type="PANTHER" id="PTHR33284:SF1">
    <property type="entry name" value="RIBOSOMAL PROTEIN L25_GLN-TRNA SYNTHETASE, ANTI-CODON-BINDING DOMAIN-CONTAINING PROTEIN"/>
    <property type="match status" value="1"/>
</dbReference>
<comment type="subunit">
    <text evidence="5">Part of the 50S ribosomal subunit; part of the 5S rRNA/L5/L18/L25 subcomplex. Contacts the 5S rRNA. Binds to the 5S rRNA independently of L5 and L18.</text>
</comment>
<dbReference type="GO" id="GO:0022625">
    <property type="term" value="C:cytosolic large ribosomal subunit"/>
    <property type="evidence" value="ECO:0007669"/>
    <property type="project" value="TreeGrafter"/>
</dbReference>
<sequence length="184" mass="20086">MEQFVVNAKIRKEAGKRVSKQLRAEGRIPAIAYNEKGESIMLDVDAAEFSKAWRSITPTTLINLKIDGQDNMAYIQDTEYDIKTDKNLHADFHIVSGTKPITAVLKMHYSGTPVGVLKGGFMVKHVPDVKLKALPADMPVSISADVSKVEIGQKFTVADLGLSDKVTILSKPTAVIVSIAPPRK</sequence>
<dbReference type="InterPro" id="IPR020930">
    <property type="entry name" value="Ribosomal_uL5_bac-type"/>
</dbReference>
<dbReference type="InterPro" id="IPR020057">
    <property type="entry name" value="Ribosomal_bL25_b-dom"/>
</dbReference>
<keyword evidence="4 5" id="KW-0687">Ribonucleoprotein</keyword>
<accession>A0A7T3REW5</accession>
<dbReference type="PANTHER" id="PTHR33284">
    <property type="entry name" value="RIBOSOMAL PROTEIN L25/GLN-TRNA SYNTHETASE, ANTI-CODON-BINDING DOMAIN-CONTAINING PROTEIN"/>
    <property type="match status" value="1"/>
</dbReference>
<evidence type="ECO:0000259" key="6">
    <source>
        <dbReference type="Pfam" id="PF01386"/>
    </source>
</evidence>
<evidence type="ECO:0000256" key="1">
    <source>
        <dbReference type="ARBA" id="ARBA00022730"/>
    </source>
</evidence>
<dbReference type="InterPro" id="IPR020056">
    <property type="entry name" value="Rbsml_bL25/Gln-tRNA_synth_N"/>
</dbReference>
<dbReference type="InterPro" id="IPR011035">
    <property type="entry name" value="Ribosomal_bL25/Gln-tRNA_synth"/>
</dbReference>
<dbReference type="Pfam" id="PF14693">
    <property type="entry name" value="Ribosomal_TL5_C"/>
    <property type="match status" value="1"/>
</dbReference>
<evidence type="ECO:0000256" key="3">
    <source>
        <dbReference type="ARBA" id="ARBA00022980"/>
    </source>
</evidence>
<evidence type="ECO:0000256" key="4">
    <source>
        <dbReference type="ARBA" id="ARBA00023274"/>
    </source>
</evidence>
<gene>
    <name evidence="5" type="primary">rplY</name>
    <name evidence="5" type="synonym">ctc</name>
    <name evidence="8" type="ORF">IWA51_04535</name>
</gene>
<evidence type="ECO:0000313" key="9">
    <source>
        <dbReference type="Proteomes" id="UP000595224"/>
    </source>
</evidence>
<protein>
    <recommendedName>
        <fullName evidence="5">Large ribosomal subunit protein bL25</fullName>
    </recommendedName>
    <alternativeName>
        <fullName evidence="5">General stress protein CTC</fullName>
    </alternativeName>
</protein>
<dbReference type="GO" id="GO:0006412">
    <property type="term" value="P:translation"/>
    <property type="evidence" value="ECO:0007669"/>
    <property type="project" value="UniProtKB-UniRule"/>
</dbReference>
<dbReference type="Gene3D" id="2.170.120.20">
    <property type="entry name" value="Ribosomal protein L25, beta domain"/>
    <property type="match status" value="1"/>
</dbReference>
<dbReference type="KEGG" id="tper:IWA51_04535"/>
<proteinExistence type="inferred from homology"/>
<organism evidence="8 9">
    <name type="scientific">Treponema peruense</name>
    <dbReference type="NCBI Taxonomy" id="2787628"/>
    <lineage>
        <taxon>Bacteria</taxon>
        <taxon>Pseudomonadati</taxon>
        <taxon>Spirochaetota</taxon>
        <taxon>Spirochaetia</taxon>
        <taxon>Spirochaetales</taxon>
        <taxon>Treponemataceae</taxon>
        <taxon>Treponema</taxon>
    </lineage>
</organism>
<dbReference type="InterPro" id="IPR001021">
    <property type="entry name" value="Ribosomal_bL25_long"/>
</dbReference>
<dbReference type="InterPro" id="IPR037121">
    <property type="entry name" value="Ribosomal_bL25_C"/>
</dbReference>
<reference evidence="8 9" key="1">
    <citation type="submission" date="2020-11" db="EMBL/GenBank/DDBJ databases">
        <title>Treponema Peruensis nv. sp., first commensal Treponema isolated from human feces.</title>
        <authorList>
            <person name="Belkhou C."/>
            <person name="Raes J."/>
        </authorList>
    </citation>
    <scope>NUCLEOTIDE SEQUENCE [LARGE SCALE GENOMIC DNA]</scope>
    <source>
        <strain evidence="8 9">RCC2812</strain>
    </source>
</reference>
<name>A0A7T3REW5_9SPIR</name>
<keyword evidence="9" id="KW-1185">Reference proteome</keyword>
<dbReference type="RefSeq" id="WP_177527298.1">
    <property type="nucleotide sequence ID" value="NZ_CBCSHE010000002.1"/>
</dbReference>
<dbReference type="Proteomes" id="UP000595224">
    <property type="component" value="Chromosome"/>
</dbReference>
<evidence type="ECO:0000256" key="5">
    <source>
        <dbReference type="HAMAP-Rule" id="MF_01334"/>
    </source>
</evidence>
<dbReference type="HAMAP" id="MF_01334">
    <property type="entry name" value="Ribosomal_bL25_CTC"/>
    <property type="match status" value="1"/>
</dbReference>
<keyword evidence="3 5" id="KW-0689">Ribosomal protein</keyword>
<dbReference type="AlphaFoldDB" id="A0A7T3REW5"/>
<evidence type="ECO:0000313" key="8">
    <source>
        <dbReference type="EMBL" id="QQA01876.1"/>
    </source>
</evidence>
<dbReference type="SUPFAM" id="SSF50715">
    <property type="entry name" value="Ribosomal protein L25-like"/>
    <property type="match status" value="1"/>
</dbReference>
<dbReference type="GO" id="GO:0003735">
    <property type="term" value="F:structural constituent of ribosome"/>
    <property type="evidence" value="ECO:0007669"/>
    <property type="project" value="InterPro"/>
</dbReference>
<dbReference type="NCBIfam" id="TIGR00731">
    <property type="entry name" value="bL25_bact_ctc"/>
    <property type="match status" value="1"/>
</dbReference>